<feature type="domain" description="Recombinase" evidence="2">
    <location>
        <begin position="99"/>
        <end position="205"/>
    </location>
</feature>
<dbReference type="GO" id="GO:0003677">
    <property type="term" value="F:DNA binding"/>
    <property type="evidence" value="ECO:0007669"/>
    <property type="project" value="InterPro"/>
</dbReference>
<dbReference type="InterPro" id="IPR036162">
    <property type="entry name" value="Resolvase-like_N_sf"/>
</dbReference>
<dbReference type="InterPro" id="IPR038109">
    <property type="entry name" value="DNA_bind_recomb_sf"/>
</dbReference>
<dbReference type="PROSITE" id="PS51736">
    <property type="entry name" value="RECOMBINASES_3"/>
    <property type="match status" value="1"/>
</dbReference>
<reference evidence="4" key="1">
    <citation type="submission" date="2016-10" db="EMBL/GenBank/DDBJ databases">
        <authorList>
            <person name="Varghese N."/>
            <person name="Submissions S."/>
        </authorList>
    </citation>
    <scope>NUCLEOTIDE SEQUENCE [LARGE SCALE GENOMIC DNA]</scope>
    <source>
        <strain evidence="4">DSM 44771</strain>
    </source>
</reference>
<dbReference type="InterPro" id="IPR011109">
    <property type="entry name" value="DNA_bind_recombinase_dom"/>
</dbReference>
<dbReference type="SUPFAM" id="SSF53041">
    <property type="entry name" value="Resolvase-like"/>
    <property type="match status" value="1"/>
</dbReference>
<evidence type="ECO:0000313" key="3">
    <source>
        <dbReference type="EMBL" id="SFT04909.1"/>
    </source>
</evidence>
<proteinExistence type="predicted"/>
<dbReference type="InterPro" id="IPR050639">
    <property type="entry name" value="SSR_resolvase"/>
</dbReference>
<dbReference type="Pfam" id="PF07508">
    <property type="entry name" value="Recombinase"/>
    <property type="match status" value="1"/>
</dbReference>
<organism evidence="3 4">
    <name type="scientific">Saccharopolyspora flava</name>
    <dbReference type="NCBI Taxonomy" id="95161"/>
    <lineage>
        <taxon>Bacteria</taxon>
        <taxon>Bacillati</taxon>
        <taxon>Actinomycetota</taxon>
        <taxon>Actinomycetes</taxon>
        <taxon>Pseudonocardiales</taxon>
        <taxon>Pseudonocardiaceae</taxon>
        <taxon>Saccharopolyspora</taxon>
    </lineage>
</organism>
<gene>
    <name evidence="3" type="ORF">SAMN05660874_05257</name>
</gene>
<dbReference type="Gene3D" id="3.40.50.1390">
    <property type="entry name" value="Resolvase, N-terminal catalytic domain"/>
    <property type="match status" value="1"/>
</dbReference>
<dbReference type="PANTHER" id="PTHR30461">
    <property type="entry name" value="DNA-INVERTASE FROM LAMBDOID PROPHAGE"/>
    <property type="match status" value="1"/>
</dbReference>
<evidence type="ECO:0000259" key="1">
    <source>
        <dbReference type="PROSITE" id="PS51736"/>
    </source>
</evidence>
<evidence type="ECO:0000259" key="2">
    <source>
        <dbReference type="PROSITE" id="PS51737"/>
    </source>
</evidence>
<dbReference type="PANTHER" id="PTHR30461:SF23">
    <property type="entry name" value="DNA RECOMBINASE-RELATED"/>
    <property type="match status" value="1"/>
</dbReference>
<evidence type="ECO:0000313" key="4">
    <source>
        <dbReference type="Proteomes" id="UP000198852"/>
    </source>
</evidence>
<accession>A0A1I6UTW1</accession>
<sequence>MLIIWESSRGSRRVGEWVLLCDLLEEQGVLVRVTTHGRTYDPSNPRDRRSLLEDAVDSEYESGKMSGRIARSAKAAAYEGKPPSRSAFGHPRRHWVETPLGKERHAVPNEQIEAERAAVQRLYEGLFAGRTLGRMAHELNEEGFRTARGNTWTRTSVRSVLRNPRNAGVRFYKGERLDIATQWDPIVSEETWQAATQLLADPGRRAQDGTARRWIGGNLFVCGQCGARVKSDYMPNRVRGYRCRLTGHNSRRADKVDAYVLTTVAARLRRDDIIELLAGQENKQRAAELRTTAAGLRQRLDGLGVDYAQGLLTAGQVQTATQALTSRLNAINDELARLGRDELAYLSGTDDPGQRFLDSDLDLKRGTIDALCTVTLLPNKRGPWATMEESVQIDWK</sequence>
<feature type="domain" description="Resolvase/invertase-type recombinase catalytic" evidence="1">
    <location>
        <begin position="1"/>
        <end position="80"/>
    </location>
</feature>
<dbReference type="InterPro" id="IPR006119">
    <property type="entry name" value="Resolv_N"/>
</dbReference>
<keyword evidence="4" id="KW-1185">Reference proteome</keyword>
<dbReference type="Proteomes" id="UP000198852">
    <property type="component" value="Unassembled WGS sequence"/>
</dbReference>
<dbReference type="EMBL" id="FOZX01000013">
    <property type="protein sequence ID" value="SFT04909.1"/>
    <property type="molecule type" value="Genomic_DNA"/>
</dbReference>
<dbReference type="AlphaFoldDB" id="A0A1I6UTW1"/>
<dbReference type="STRING" id="95161.SAMN05660874_05257"/>
<protein>
    <submittedName>
        <fullName evidence="3">Site-specific DNA recombinase</fullName>
    </submittedName>
</protein>
<name>A0A1I6UTW1_9PSEU</name>
<dbReference type="PROSITE" id="PS51737">
    <property type="entry name" value="RECOMBINASE_DNA_BIND"/>
    <property type="match status" value="1"/>
</dbReference>
<dbReference type="Gene3D" id="3.90.1750.20">
    <property type="entry name" value="Putative Large Serine Recombinase, Chain B, Domain 2"/>
    <property type="match status" value="1"/>
</dbReference>
<dbReference type="GO" id="GO:0000150">
    <property type="term" value="F:DNA strand exchange activity"/>
    <property type="evidence" value="ECO:0007669"/>
    <property type="project" value="InterPro"/>
</dbReference>